<dbReference type="Proteomes" id="UP000460949">
    <property type="component" value="Unassembled WGS sequence"/>
</dbReference>
<comment type="cofactor">
    <cofactor evidence="1">
        <name>FMN</name>
        <dbReference type="ChEBI" id="CHEBI:58210"/>
    </cofactor>
</comment>
<dbReference type="EMBL" id="WMET01000001">
    <property type="protein sequence ID" value="MYL19822.1"/>
    <property type="molecule type" value="Genomic_DNA"/>
</dbReference>
<dbReference type="Pfam" id="PF01613">
    <property type="entry name" value="Flavin_Reduct"/>
    <property type="match status" value="1"/>
</dbReference>
<dbReference type="GO" id="GO:0010181">
    <property type="term" value="F:FMN binding"/>
    <property type="evidence" value="ECO:0007669"/>
    <property type="project" value="InterPro"/>
</dbReference>
<evidence type="ECO:0000256" key="3">
    <source>
        <dbReference type="ARBA" id="ARBA00038054"/>
    </source>
</evidence>
<dbReference type="RefSeq" id="WP_160836163.1">
    <property type="nucleotide sequence ID" value="NZ_WMET01000001.1"/>
</dbReference>
<feature type="domain" description="Flavin reductase like" evidence="4">
    <location>
        <begin position="8"/>
        <end position="154"/>
    </location>
</feature>
<dbReference type="InterPro" id="IPR012349">
    <property type="entry name" value="Split_barrel_FMN-bd"/>
</dbReference>
<evidence type="ECO:0000256" key="1">
    <source>
        <dbReference type="ARBA" id="ARBA00001917"/>
    </source>
</evidence>
<evidence type="ECO:0000313" key="5">
    <source>
        <dbReference type="EMBL" id="MYL19822.1"/>
    </source>
</evidence>
<dbReference type="SUPFAM" id="SSF50475">
    <property type="entry name" value="FMN-binding split barrel"/>
    <property type="match status" value="1"/>
</dbReference>
<name>A0A845DU01_9BACI</name>
<dbReference type="Gene3D" id="2.30.110.10">
    <property type="entry name" value="Electron Transport, Fmn-binding Protein, Chain A"/>
    <property type="match status" value="1"/>
</dbReference>
<accession>A0A845DU01</accession>
<organism evidence="5 6">
    <name type="scientific">Halobacillus litoralis</name>
    <dbReference type="NCBI Taxonomy" id="45668"/>
    <lineage>
        <taxon>Bacteria</taxon>
        <taxon>Bacillati</taxon>
        <taxon>Bacillota</taxon>
        <taxon>Bacilli</taxon>
        <taxon>Bacillales</taxon>
        <taxon>Bacillaceae</taxon>
        <taxon>Halobacillus</taxon>
    </lineage>
</organism>
<dbReference type="SMART" id="SM00903">
    <property type="entry name" value="Flavin_Reduct"/>
    <property type="match status" value="1"/>
</dbReference>
<dbReference type="AlphaFoldDB" id="A0A845DU01"/>
<dbReference type="InterPro" id="IPR002563">
    <property type="entry name" value="Flavin_Rdtase-like_dom"/>
</dbReference>
<dbReference type="PANTHER" id="PTHR43567">
    <property type="entry name" value="FLAVOREDOXIN-RELATED-RELATED"/>
    <property type="match status" value="1"/>
</dbReference>
<dbReference type="PANTHER" id="PTHR43567:SF1">
    <property type="entry name" value="FLAVOREDOXIN"/>
    <property type="match status" value="1"/>
</dbReference>
<dbReference type="GO" id="GO:0016646">
    <property type="term" value="F:oxidoreductase activity, acting on the CH-NH group of donors, NAD or NADP as acceptor"/>
    <property type="evidence" value="ECO:0007669"/>
    <property type="project" value="UniProtKB-ARBA"/>
</dbReference>
<sequence>MEKQPLKMHSYPGMAVVIGSGFEGEINFMSAGWHSFLSMDPPMYGAAVGRERYTYQLIKQSGAFTIHFLPFEEAAFIQYAGSISGVDTNKASSFGQQWKRGENGSPVLESAYLTYECEVDQMIPTGDHDWVTGTITACSYIPEFFNEKGLPDFQNLHIPLYLGRSEYIKLDEKIKKQSFIDPLSYKKS</sequence>
<dbReference type="InterPro" id="IPR052174">
    <property type="entry name" value="Flavoredoxin"/>
</dbReference>
<gene>
    <name evidence="5" type="ORF">GLW04_07985</name>
</gene>
<comment type="similarity">
    <text evidence="3">Belongs to the flavoredoxin family.</text>
</comment>
<reference evidence="5 6" key="1">
    <citation type="submission" date="2019-11" db="EMBL/GenBank/DDBJ databases">
        <title>Genome sequences of 17 halophilic strains isolated from different environments.</title>
        <authorList>
            <person name="Furrow R.E."/>
        </authorList>
    </citation>
    <scope>NUCLEOTIDE SEQUENCE [LARGE SCALE GENOMIC DNA]</scope>
    <source>
        <strain evidence="5 6">22511_23_Filter</strain>
    </source>
</reference>
<evidence type="ECO:0000256" key="2">
    <source>
        <dbReference type="ARBA" id="ARBA00022630"/>
    </source>
</evidence>
<protein>
    <submittedName>
        <fullName evidence="5">Flavin oxidoreductase</fullName>
    </submittedName>
</protein>
<evidence type="ECO:0000259" key="4">
    <source>
        <dbReference type="SMART" id="SM00903"/>
    </source>
</evidence>
<evidence type="ECO:0000313" key="6">
    <source>
        <dbReference type="Proteomes" id="UP000460949"/>
    </source>
</evidence>
<comment type="caution">
    <text evidence="5">The sequence shown here is derived from an EMBL/GenBank/DDBJ whole genome shotgun (WGS) entry which is preliminary data.</text>
</comment>
<proteinExistence type="inferred from homology"/>
<keyword evidence="2" id="KW-0285">Flavoprotein</keyword>